<sequence length="217" mass="23653">MSANFKFGRAYDFHEMLADGIVHAIGVVLALIGATALIFYATVYSDHAQVAAACIYGVGLVGSLGISFAYNMLPHSRFKWHMRRLDHSAIFILIAATYTPFLQAGAHHPRVHGLLIAIWVIACLGIAVKCLLPGRYDRLAVILYLLLGWSGLVAIGPMATYLPASSLILIVIGGVIYSAGVVFHLWEKLRFQNAIWHGFVVTAAAVHYSAVFLAFRV</sequence>
<keyword evidence="3 6" id="KW-1133">Transmembrane helix</keyword>
<dbReference type="OrthoDB" id="9813689at2"/>
<organism evidence="7 8">
    <name type="scientific">Paracoccus homiensis</name>
    <dbReference type="NCBI Taxonomy" id="364199"/>
    <lineage>
        <taxon>Bacteria</taxon>
        <taxon>Pseudomonadati</taxon>
        <taxon>Pseudomonadota</taxon>
        <taxon>Alphaproteobacteria</taxon>
        <taxon>Rhodobacterales</taxon>
        <taxon>Paracoccaceae</taxon>
        <taxon>Paracoccus</taxon>
    </lineage>
</organism>
<keyword evidence="5" id="KW-0862">Zinc</keyword>
<keyword evidence="2 6" id="KW-0812">Transmembrane</keyword>
<dbReference type="Pfam" id="PF03006">
    <property type="entry name" value="HlyIII"/>
    <property type="match status" value="1"/>
</dbReference>
<feature type="transmembrane region" description="Helical" evidence="6">
    <location>
        <begin position="85"/>
        <end position="105"/>
    </location>
</feature>
<dbReference type="EMBL" id="FOHO01000003">
    <property type="protein sequence ID" value="SET21010.1"/>
    <property type="molecule type" value="Genomic_DNA"/>
</dbReference>
<feature type="transmembrane region" description="Helical" evidence="6">
    <location>
        <begin position="21"/>
        <end position="44"/>
    </location>
</feature>
<dbReference type="PANTHER" id="PTHR20855">
    <property type="entry name" value="ADIPOR/PROGESTIN RECEPTOR-RELATED"/>
    <property type="match status" value="1"/>
</dbReference>
<keyword evidence="4 6" id="KW-0472">Membrane</keyword>
<evidence type="ECO:0000313" key="7">
    <source>
        <dbReference type="EMBL" id="SET21010.1"/>
    </source>
</evidence>
<evidence type="ECO:0000313" key="8">
    <source>
        <dbReference type="Proteomes" id="UP000199180"/>
    </source>
</evidence>
<keyword evidence="5" id="KW-0479">Metal-binding</keyword>
<evidence type="ECO:0000256" key="2">
    <source>
        <dbReference type="ARBA" id="ARBA00022692"/>
    </source>
</evidence>
<protein>
    <submittedName>
        <fullName evidence="7">Hemolysin III</fullName>
    </submittedName>
</protein>
<evidence type="ECO:0000256" key="4">
    <source>
        <dbReference type="ARBA" id="ARBA00023136"/>
    </source>
</evidence>
<accession>A0A1I0CNE8</accession>
<feature type="transmembrane region" description="Helical" evidence="6">
    <location>
        <begin position="111"/>
        <end position="132"/>
    </location>
</feature>
<dbReference type="GO" id="GO:0046872">
    <property type="term" value="F:metal ion binding"/>
    <property type="evidence" value="ECO:0007669"/>
    <property type="project" value="UniProtKB-KW"/>
</dbReference>
<dbReference type="AlphaFoldDB" id="A0A1I0CNE8"/>
<proteinExistence type="predicted"/>
<evidence type="ECO:0000256" key="1">
    <source>
        <dbReference type="ARBA" id="ARBA00004141"/>
    </source>
</evidence>
<reference evidence="7 8" key="1">
    <citation type="submission" date="2016-10" db="EMBL/GenBank/DDBJ databases">
        <authorList>
            <person name="de Groot N.N."/>
        </authorList>
    </citation>
    <scope>NUCLEOTIDE SEQUENCE [LARGE SCALE GENOMIC DNA]</scope>
    <source>
        <strain evidence="7 8">DSM 17862</strain>
    </source>
</reference>
<feature type="transmembrane region" description="Helical" evidence="6">
    <location>
        <begin position="167"/>
        <end position="186"/>
    </location>
</feature>
<feature type="transmembrane region" description="Helical" evidence="6">
    <location>
        <begin position="139"/>
        <end position="161"/>
    </location>
</feature>
<dbReference type="STRING" id="364199.SAMN04489858_103385"/>
<dbReference type="GO" id="GO:0016020">
    <property type="term" value="C:membrane"/>
    <property type="evidence" value="ECO:0007669"/>
    <property type="project" value="UniProtKB-SubCell"/>
</dbReference>
<name>A0A1I0CNE8_9RHOB</name>
<feature type="transmembrane region" description="Helical" evidence="6">
    <location>
        <begin position="193"/>
        <end position="215"/>
    </location>
</feature>
<evidence type="ECO:0000256" key="5">
    <source>
        <dbReference type="PIRSR" id="PIRSR604254-1"/>
    </source>
</evidence>
<comment type="subcellular location">
    <subcellularLocation>
        <location evidence="1">Membrane</location>
        <topology evidence="1">Multi-pass membrane protein</topology>
    </subcellularLocation>
</comment>
<dbReference type="PANTHER" id="PTHR20855:SF3">
    <property type="entry name" value="LD03007P"/>
    <property type="match status" value="1"/>
</dbReference>
<dbReference type="RefSeq" id="WP_090733422.1">
    <property type="nucleotide sequence ID" value="NZ_FOHO01000003.1"/>
</dbReference>
<dbReference type="InterPro" id="IPR004254">
    <property type="entry name" value="AdipoR/HlyIII-related"/>
</dbReference>
<feature type="binding site" evidence="5">
    <location>
        <position position="197"/>
    </location>
    <ligand>
        <name>Zn(2+)</name>
        <dbReference type="ChEBI" id="CHEBI:29105"/>
    </ligand>
</feature>
<feature type="transmembrane region" description="Helical" evidence="6">
    <location>
        <begin position="50"/>
        <end position="73"/>
    </location>
</feature>
<gene>
    <name evidence="7" type="ORF">SAMN04489858_103385</name>
</gene>
<keyword evidence="8" id="KW-1185">Reference proteome</keyword>
<dbReference type="Proteomes" id="UP000199180">
    <property type="component" value="Unassembled WGS sequence"/>
</dbReference>
<evidence type="ECO:0000256" key="6">
    <source>
        <dbReference type="SAM" id="Phobius"/>
    </source>
</evidence>
<evidence type="ECO:0000256" key="3">
    <source>
        <dbReference type="ARBA" id="ARBA00022989"/>
    </source>
</evidence>